<dbReference type="SUPFAM" id="SSF55961">
    <property type="entry name" value="Bet v1-like"/>
    <property type="match status" value="1"/>
</dbReference>
<dbReference type="RefSeq" id="WP_407348966.1">
    <property type="nucleotide sequence ID" value="NZ_CP136864.1"/>
</dbReference>
<dbReference type="CDD" id="cd08865">
    <property type="entry name" value="SRPBCC_10"/>
    <property type="match status" value="1"/>
</dbReference>
<organism evidence="1 2">
    <name type="scientific">Congregibacter variabilis</name>
    <dbReference type="NCBI Taxonomy" id="3081200"/>
    <lineage>
        <taxon>Bacteria</taxon>
        <taxon>Pseudomonadati</taxon>
        <taxon>Pseudomonadota</taxon>
        <taxon>Gammaproteobacteria</taxon>
        <taxon>Cellvibrionales</taxon>
        <taxon>Halieaceae</taxon>
        <taxon>Congregibacter</taxon>
    </lineage>
</organism>
<evidence type="ECO:0000313" key="2">
    <source>
        <dbReference type="Proteomes" id="UP001626537"/>
    </source>
</evidence>
<accession>A0ABZ0I5A6</accession>
<dbReference type="SUPFAM" id="SSF51735">
    <property type="entry name" value="NAD(P)-binding Rossmann-fold domains"/>
    <property type="match status" value="1"/>
</dbReference>
<gene>
    <name evidence="1" type="ORF">R0135_04005</name>
</gene>
<dbReference type="InterPro" id="IPR036291">
    <property type="entry name" value="NAD(P)-bd_dom_sf"/>
</dbReference>
<reference evidence="1 2" key="1">
    <citation type="submission" date="2023-10" db="EMBL/GenBank/DDBJ databases">
        <title>Two novel species belonging to the OM43/NOR5 clade.</title>
        <authorList>
            <person name="Park M."/>
        </authorList>
    </citation>
    <scope>NUCLEOTIDE SEQUENCE [LARGE SCALE GENOMIC DNA]</scope>
    <source>
        <strain evidence="1 2">IMCC43200</strain>
    </source>
</reference>
<dbReference type="InterPro" id="IPR052992">
    <property type="entry name" value="SDR_member_12"/>
</dbReference>
<keyword evidence="2" id="KW-1185">Reference proteome</keyword>
<dbReference type="Proteomes" id="UP001626537">
    <property type="component" value="Chromosome"/>
</dbReference>
<dbReference type="PANTHER" id="PTHR44656:SF7">
    <property type="entry name" value="DEHYDROGENASE_REDUCTASE SDR FAMILY MEMBER 12"/>
    <property type="match status" value="1"/>
</dbReference>
<proteinExistence type="predicted"/>
<dbReference type="PRINTS" id="PR00081">
    <property type="entry name" value="GDHRDH"/>
</dbReference>
<dbReference type="Pfam" id="PF00106">
    <property type="entry name" value="adh_short"/>
    <property type="match status" value="1"/>
</dbReference>
<dbReference type="Pfam" id="PF10604">
    <property type="entry name" value="Polyketide_cyc2"/>
    <property type="match status" value="1"/>
</dbReference>
<dbReference type="Gene3D" id="3.40.50.720">
    <property type="entry name" value="NAD(P)-binding Rossmann-like Domain"/>
    <property type="match status" value="1"/>
</dbReference>
<evidence type="ECO:0000313" key="1">
    <source>
        <dbReference type="EMBL" id="WOJ94330.1"/>
    </source>
</evidence>
<dbReference type="InterPro" id="IPR019587">
    <property type="entry name" value="Polyketide_cyclase/dehydratase"/>
</dbReference>
<dbReference type="InterPro" id="IPR023393">
    <property type="entry name" value="START-like_dom_sf"/>
</dbReference>
<dbReference type="EMBL" id="CP136864">
    <property type="protein sequence ID" value="WOJ94330.1"/>
    <property type="molecule type" value="Genomic_DNA"/>
</dbReference>
<dbReference type="PANTHER" id="PTHR44656">
    <property type="entry name" value="DEHYDROGENASE/REDUCTASE SDR FAMILY MEMBER 12"/>
    <property type="match status" value="1"/>
</dbReference>
<sequence>MRNHHHTHIEFTGTMISLTQTIRVARPIDECFDYAADFRTTPEWDATAYKAKKLTEGPVGLGSRFAVRCRLPLGSIELLYTITEFEPGQLVTLQADSWLFSAVDTIAFEEDQGQTRIDYHADFSFKMPFAALEGALKSGMQGMGKAALRGLQRALEDNNSAPQISSGSATADRLLWPGLAMFSKWGYRRGRKRWLPMSASLKGKRMIVTGASSGLGLATARELAQRGAELILVMRNPERAEAVVKELSAETGNSAIRYELADLSLMADVDALAQRLLEDGKPIDVLVNNAGALFNDWGQTSEGLEQSFALLLLSPWRLTRALHPLLKAAGQSRVVNVVSGGMYSQKLRVDRLEATADNYAGATAYARCKRALTVVSEEWAKNWASDGIVVNAMHPGWADTPGVETALPAFHTLTRFILRSPEEGADTIIWLSAASEAAGVSGKLFLDREPRTTHLLSRTREDPAERVKLMDYLDAFDAAQKAVA</sequence>
<name>A0ABZ0I5A6_9GAMM</name>
<protein>
    <submittedName>
        <fullName evidence="1">SDR family NAD(P)-dependent oxidoreductase</fullName>
    </submittedName>
</protein>
<dbReference type="Gene3D" id="3.30.530.20">
    <property type="match status" value="1"/>
</dbReference>
<dbReference type="InterPro" id="IPR002347">
    <property type="entry name" value="SDR_fam"/>
</dbReference>